<accession>A0A8S5P7X3</accession>
<evidence type="ECO:0000313" key="1">
    <source>
        <dbReference type="EMBL" id="DAE03090.1"/>
    </source>
</evidence>
<name>A0A8S5P7X3_9CAUD</name>
<sequence>MLIGIVEPILSPVPLLFLSRGTFQYKGKRKYRKTKMVHCVSSFLFLRKEGERCKKK</sequence>
<proteinExistence type="predicted"/>
<protein>
    <submittedName>
        <fullName evidence="1">Uncharacterized protein</fullName>
    </submittedName>
</protein>
<reference evidence="1" key="1">
    <citation type="journal article" date="2021" name="Proc. Natl. Acad. Sci. U.S.A.">
        <title>A Catalog of Tens of Thousands of Viruses from Human Metagenomes Reveals Hidden Associations with Chronic Diseases.</title>
        <authorList>
            <person name="Tisza M.J."/>
            <person name="Buck C.B."/>
        </authorList>
    </citation>
    <scope>NUCLEOTIDE SEQUENCE</scope>
    <source>
        <strain evidence="1">Ct2QJ10</strain>
    </source>
</reference>
<organism evidence="1">
    <name type="scientific">Siphoviridae sp. ct2QJ10</name>
    <dbReference type="NCBI Taxonomy" id="2825315"/>
    <lineage>
        <taxon>Viruses</taxon>
        <taxon>Duplodnaviria</taxon>
        <taxon>Heunggongvirae</taxon>
        <taxon>Uroviricota</taxon>
        <taxon>Caudoviricetes</taxon>
    </lineage>
</organism>
<dbReference type="EMBL" id="BK015358">
    <property type="protein sequence ID" value="DAE03090.1"/>
    <property type="molecule type" value="Genomic_DNA"/>
</dbReference>